<protein>
    <submittedName>
        <fullName evidence="2">Uncharacterized protein</fullName>
    </submittedName>
</protein>
<evidence type="ECO:0000313" key="2">
    <source>
        <dbReference type="EMBL" id="KAH7231879.1"/>
    </source>
</evidence>
<evidence type="ECO:0000256" key="1">
    <source>
        <dbReference type="SAM" id="Phobius"/>
    </source>
</evidence>
<name>A0A9P9G5T7_FUSSL</name>
<gene>
    <name evidence="2" type="ORF">B0J15DRAFT_196252</name>
</gene>
<accession>A0A9P9G5T7</accession>
<dbReference type="Proteomes" id="UP000736672">
    <property type="component" value="Unassembled WGS sequence"/>
</dbReference>
<keyword evidence="1" id="KW-0472">Membrane</keyword>
<proteinExistence type="predicted"/>
<keyword evidence="1" id="KW-1133">Transmembrane helix</keyword>
<keyword evidence="3" id="KW-1185">Reference proteome</keyword>
<comment type="caution">
    <text evidence="2">The sequence shown here is derived from an EMBL/GenBank/DDBJ whole genome shotgun (WGS) entry which is preliminary data.</text>
</comment>
<sequence>MIQECVYILSNSDNKVVNISDIADCDIDASVKAMLSRSCSSRQMLHASLLLSAVICSVVDRSVTMAITCLERVKTLELQVLTQAEGQYIQGVYLILLAIRRAQRSLRTSVRLVEALHTQESVKGTVRECVGRVGTSQDRQPTISQDPCLKNVSLRCYTAISSLDASIEVLERCVGISLRSVSLRGQRTRTQTLWIVVWLLLVTALAATMVKLILVK</sequence>
<evidence type="ECO:0000313" key="3">
    <source>
        <dbReference type="Proteomes" id="UP000736672"/>
    </source>
</evidence>
<feature type="transmembrane region" description="Helical" evidence="1">
    <location>
        <begin position="193"/>
        <end position="214"/>
    </location>
</feature>
<reference evidence="2" key="1">
    <citation type="journal article" date="2021" name="Nat. Commun.">
        <title>Genetic determinants of endophytism in the Arabidopsis root mycobiome.</title>
        <authorList>
            <person name="Mesny F."/>
            <person name="Miyauchi S."/>
            <person name="Thiergart T."/>
            <person name="Pickel B."/>
            <person name="Atanasova L."/>
            <person name="Karlsson M."/>
            <person name="Huettel B."/>
            <person name="Barry K.W."/>
            <person name="Haridas S."/>
            <person name="Chen C."/>
            <person name="Bauer D."/>
            <person name="Andreopoulos W."/>
            <person name="Pangilinan J."/>
            <person name="LaButti K."/>
            <person name="Riley R."/>
            <person name="Lipzen A."/>
            <person name="Clum A."/>
            <person name="Drula E."/>
            <person name="Henrissat B."/>
            <person name="Kohler A."/>
            <person name="Grigoriev I.V."/>
            <person name="Martin F.M."/>
            <person name="Hacquard S."/>
        </authorList>
    </citation>
    <scope>NUCLEOTIDE SEQUENCE</scope>
    <source>
        <strain evidence="2">FSSC 5 MPI-SDFR-AT-0091</strain>
    </source>
</reference>
<keyword evidence="1" id="KW-0812">Transmembrane</keyword>
<dbReference type="EMBL" id="JAGTJS010000031">
    <property type="protein sequence ID" value="KAH7231879.1"/>
    <property type="molecule type" value="Genomic_DNA"/>
</dbReference>
<dbReference type="AlphaFoldDB" id="A0A9P9G5T7"/>
<organism evidence="2 3">
    <name type="scientific">Fusarium solani</name>
    <name type="common">Filamentous fungus</name>
    <dbReference type="NCBI Taxonomy" id="169388"/>
    <lineage>
        <taxon>Eukaryota</taxon>
        <taxon>Fungi</taxon>
        <taxon>Dikarya</taxon>
        <taxon>Ascomycota</taxon>
        <taxon>Pezizomycotina</taxon>
        <taxon>Sordariomycetes</taxon>
        <taxon>Hypocreomycetidae</taxon>
        <taxon>Hypocreales</taxon>
        <taxon>Nectriaceae</taxon>
        <taxon>Fusarium</taxon>
        <taxon>Fusarium solani species complex</taxon>
    </lineage>
</organism>